<dbReference type="GO" id="GO:0005886">
    <property type="term" value="C:plasma membrane"/>
    <property type="evidence" value="ECO:0007669"/>
    <property type="project" value="TreeGrafter"/>
</dbReference>
<dbReference type="EC" id="3.6.5.5" evidence="1"/>
<keyword evidence="7" id="KW-0505">Motor protein</keyword>
<dbReference type="Gene3D" id="3.40.50.300">
    <property type="entry name" value="P-loop containing nucleotide triphosphate hydrolases"/>
    <property type="match status" value="1"/>
</dbReference>
<proteinExistence type="inferred from homology"/>
<dbReference type="InterPro" id="IPR001849">
    <property type="entry name" value="PH_domain"/>
</dbReference>
<keyword evidence="5" id="KW-0378">Hydrolase</keyword>
<keyword evidence="2" id="KW-0254">Endocytosis</keyword>
<dbReference type="SMART" id="SM00302">
    <property type="entry name" value="GED"/>
    <property type="match status" value="1"/>
</dbReference>
<evidence type="ECO:0000256" key="1">
    <source>
        <dbReference type="ARBA" id="ARBA00011980"/>
    </source>
</evidence>
<dbReference type="InterPro" id="IPR019762">
    <property type="entry name" value="Dynamin_GTPase_CS"/>
</dbReference>
<sequence length="765" mass="88497">MAENSGMKNLVLTINKLQETFKRLSVHMDIDLPQIAVVGIQSCGKSSVLEKFIGRDFLPRGSGIVTRRPLILQLIYNENEYAKFDHSTQIFKDFTMIQKEIEDETERVVGKQKAVSNIPIVLKVFSPHVLNLTLIDLPGITKVPIGDQPSDIEHQIRAMILEYIEKETCLILAVTPANMDLANSEALKLAREVDSKGLRTIGVITKLDLMDQGTNAVEVLENRQFPLKRGYVGVVNRSQKDIDEKQDMKIAAEAELEFFENHPAYKHMASRMGTNYLQKILNKQLTDHILNTLPTLRDKLRKHQNELEEDFHHYESTSNIKLMNEIISQLKKEFRSELDGYGAMLTETKELTSGTQINEIYNESLRYENFNINFNQIYENDFRKEIAVTIRNTNGMYSNLFIPEKAFDRIVIAYIEKMKQPIEIYVDKISHILQNIIRKYTDKIVRFPNLREELKKLILSYIVEREMLCKQRLIEMIDCEMSYINKNHDDFKIFDDQDDEDEEDEKFSYKGFMQLSGGLVSSERYWFALSPDRLTWYKDDSERDMEGFAPLSSLKLSEYKGKAFKLTEVEGKILYKDSSSLKVSCKSPEEAKDWVEHLSMLGISYQKSSSSGKNDNSPEPSLLNVPAIIPTSPSGTIKKGIKSVKNIFKRDKQDPTEMTIKHSPRIDQQVDTIKNLVEKYIAIVIKNVKDRVPKVITWLVINNVTDFIDQQLVAHFYEENKVDFVMQKPPSEQERIDKVRSMYKACKEALAIIDEEYENINMKYT</sequence>
<evidence type="ECO:0000256" key="4">
    <source>
        <dbReference type="ARBA" id="ARBA00022741"/>
    </source>
</evidence>
<evidence type="ECO:0000259" key="11">
    <source>
        <dbReference type="PROSITE" id="PS50003"/>
    </source>
</evidence>
<keyword evidence="15" id="KW-1185">Reference proteome</keyword>
<evidence type="ECO:0000256" key="3">
    <source>
        <dbReference type="ARBA" id="ARBA00022701"/>
    </source>
</evidence>
<dbReference type="PANTHER" id="PTHR11566:SF212">
    <property type="entry name" value="DYNAMIN"/>
    <property type="match status" value="1"/>
</dbReference>
<dbReference type="SUPFAM" id="SSF50729">
    <property type="entry name" value="PH domain-like"/>
    <property type="match status" value="1"/>
</dbReference>
<dbReference type="Gene3D" id="2.30.29.30">
    <property type="entry name" value="Pleckstrin-homology domain (PH domain)/Phosphotyrosine-binding domain (PTB)"/>
    <property type="match status" value="1"/>
</dbReference>
<dbReference type="InterPro" id="IPR000375">
    <property type="entry name" value="Dynamin_stalk"/>
</dbReference>
<dbReference type="GO" id="GO:0008017">
    <property type="term" value="F:microtubule binding"/>
    <property type="evidence" value="ECO:0007669"/>
    <property type="project" value="TreeGrafter"/>
</dbReference>
<name>A0A9J6B9Y2_POLVA</name>
<evidence type="ECO:0000256" key="7">
    <source>
        <dbReference type="ARBA" id="ARBA00023175"/>
    </source>
</evidence>
<dbReference type="InterPro" id="IPR003130">
    <property type="entry name" value="GED"/>
</dbReference>
<dbReference type="InterPro" id="IPR045063">
    <property type="entry name" value="Dynamin_N"/>
</dbReference>
<dbReference type="SMART" id="SM00053">
    <property type="entry name" value="DYNc"/>
    <property type="match status" value="1"/>
</dbReference>
<dbReference type="PROSITE" id="PS50003">
    <property type="entry name" value="PH_DOMAIN"/>
    <property type="match status" value="1"/>
</dbReference>
<keyword evidence="6 9" id="KW-0342">GTP-binding</keyword>
<dbReference type="GO" id="GO:0005874">
    <property type="term" value="C:microtubule"/>
    <property type="evidence" value="ECO:0007669"/>
    <property type="project" value="UniProtKB-KW"/>
</dbReference>
<evidence type="ECO:0000256" key="9">
    <source>
        <dbReference type="RuleBase" id="RU003932"/>
    </source>
</evidence>
<keyword evidence="4 9" id="KW-0547">Nucleotide-binding</keyword>
<gene>
    <name evidence="14" type="ORF">PVAND_014535</name>
</gene>
<evidence type="ECO:0000313" key="15">
    <source>
        <dbReference type="Proteomes" id="UP001107558"/>
    </source>
</evidence>
<dbReference type="Pfam" id="PF01031">
    <property type="entry name" value="Dynamin_M"/>
    <property type="match status" value="1"/>
</dbReference>
<dbReference type="PROSITE" id="PS51388">
    <property type="entry name" value="GED"/>
    <property type="match status" value="1"/>
</dbReference>
<feature type="domain" description="Dynamin-type G" evidence="13">
    <location>
        <begin position="29"/>
        <end position="294"/>
    </location>
</feature>
<dbReference type="InterPro" id="IPR030381">
    <property type="entry name" value="G_DYNAMIN_dom"/>
</dbReference>
<dbReference type="PROSITE" id="PS00410">
    <property type="entry name" value="G_DYNAMIN_1"/>
    <property type="match status" value="1"/>
</dbReference>
<dbReference type="GO" id="GO:0031623">
    <property type="term" value="P:receptor internalization"/>
    <property type="evidence" value="ECO:0007669"/>
    <property type="project" value="TreeGrafter"/>
</dbReference>
<organism evidence="14 15">
    <name type="scientific">Polypedilum vanderplanki</name>
    <name type="common">Sleeping chironomid midge</name>
    <dbReference type="NCBI Taxonomy" id="319348"/>
    <lineage>
        <taxon>Eukaryota</taxon>
        <taxon>Metazoa</taxon>
        <taxon>Ecdysozoa</taxon>
        <taxon>Arthropoda</taxon>
        <taxon>Hexapoda</taxon>
        <taxon>Insecta</taxon>
        <taxon>Pterygota</taxon>
        <taxon>Neoptera</taxon>
        <taxon>Endopterygota</taxon>
        <taxon>Diptera</taxon>
        <taxon>Nematocera</taxon>
        <taxon>Chironomoidea</taxon>
        <taxon>Chironomidae</taxon>
        <taxon>Chironominae</taxon>
        <taxon>Polypedilum</taxon>
        <taxon>Polypedilum</taxon>
    </lineage>
</organism>
<dbReference type="FunFam" id="3.40.50.300:FF:000045">
    <property type="entry name" value="dynamin-1 isoform X2"/>
    <property type="match status" value="1"/>
</dbReference>
<feature type="coiled-coil region" evidence="10">
    <location>
        <begin position="235"/>
        <end position="262"/>
    </location>
</feature>
<dbReference type="InterPro" id="IPR011993">
    <property type="entry name" value="PH-like_dom_sf"/>
</dbReference>
<dbReference type="Pfam" id="PF00169">
    <property type="entry name" value="PH"/>
    <property type="match status" value="1"/>
</dbReference>
<dbReference type="InterPro" id="IPR020850">
    <property type="entry name" value="GED_dom"/>
</dbReference>
<dbReference type="GO" id="GO:0005737">
    <property type="term" value="C:cytoplasm"/>
    <property type="evidence" value="ECO:0007669"/>
    <property type="project" value="TreeGrafter"/>
</dbReference>
<dbReference type="PANTHER" id="PTHR11566">
    <property type="entry name" value="DYNAMIN"/>
    <property type="match status" value="1"/>
</dbReference>
<dbReference type="InterPro" id="IPR022812">
    <property type="entry name" value="Dynamin"/>
</dbReference>
<comment type="similarity">
    <text evidence="9">Belongs to the TRAFAC class dynamin-like GTPase superfamily. Dynamin/Fzo/YdjA family.</text>
</comment>
<comment type="catalytic activity">
    <reaction evidence="8">
        <text>GTP + H2O = GDP + phosphate + H(+)</text>
        <dbReference type="Rhea" id="RHEA:19669"/>
        <dbReference type="ChEBI" id="CHEBI:15377"/>
        <dbReference type="ChEBI" id="CHEBI:15378"/>
        <dbReference type="ChEBI" id="CHEBI:37565"/>
        <dbReference type="ChEBI" id="CHEBI:43474"/>
        <dbReference type="ChEBI" id="CHEBI:58189"/>
        <dbReference type="EC" id="3.6.5.5"/>
    </reaction>
</comment>
<accession>A0A9J6B9Y2</accession>
<dbReference type="Pfam" id="PF00350">
    <property type="entry name" value="Dynamin_N"/>
    <property type="match status" value="1"/>
</dbReference>
<dbReference type="CDD" id="cd08771">
    <property type="entry name" value="DLP_1"/>
    <property type="match status" value="1"/>
</dbReference>
<dbReference type="OrthoDB" id="5061070at2759"/>
<feature type="domain" description="PH" evidence="11">
    <location>
        <begin position="506"/>
        <end position="603"/>
    </location>
</feature>
<dbReference type="GO" id="GO:0005525">
    <property type="term" value="F:GTP binding"/>
    <property type="evidence" value="ECO:0007669"/>
    <property type="project" value="UniProtKB-KW"/>
</dbReference>
<dbReference type="AlphaFoldDB" id="A0A9J6B9Y2"/>
<evidence type="ECO:0000256" key="2">
    <source>
        <dbReference type="ARBA" id="ARBA00022583"/>
    </source>
</evidence>
<dbReference type="Pfam" id="PF02212">
    <property type="entry name" value="GED"/>
    <property type="match status" value="1"/>
</dbReference>
<dbReference type="SMART" id="SM00233">
    <property type="entry name" value="PH"/>
    <property type="match status" value="1"/>
</dbReference>
<dbReference type="EMBL" id="JADBJN010000004">
    <property type="protein sequence ID" value="KAG5666514.1"/>
    <property type="molecule type" value="Genomic_DNA"/>
</dbReference>
<dbReference type="PROSITE" id="PS51718">
    <property type="entry name" value="G_DYNAMIN_2"/>
    <property type="match status" value="1"/>
</dbReference>
<evidence type="ECO:0000256" key="5">
    <source>
        <dbReference type="ARBA" id="ARBA00022801"/>
    </source>
</evidence>
<evidence type="ECO:0000256" key="8">
    <source>
        <dbReference type="ARBA" id="ARBA00048040"/>
    </source>
</evidence>
<evidence type="ECO:0000313" key="14">
    <source>
        <dbReference type="EMBL" id="KAG5666514.1"/>
    </source>
</evidence>
<evidence type="ECO:0000256" key="6">
    <source>
        <dbReference type="ARBA" id="ARBA00023134"/>
    </source>
</evidence>
<dbReference type="GO" id="GO:0003924">
    <property type="term" value="F:GTPase activity"/>
    <property type="evidence" value="ECO:0007669"/>
    <property type="project" value="InterPro"/>
</dbReference>
<dbReference type="Proteomes" id="UP001107558">
    <property type="component" value="Chromosome 4"/>
</dbReference>
<dbReference type="InterPro" id="IPR027417">
    <property type="entry name" value="P-loop_NTPase"/>
</dbReference>
<comment type="caution">
    <text evidence="14">The sequence shown here is derived from an EMBL/GenBank/DDBJ whole genome shotgun (WGS) entry which is preliminary data.</text>
</comment>
<evidence type="ECO:0000259" key="13">
    <source>
        <dbReference type="PROSITE" id="PS51718"/>
    </source>
</evidence>
<feature type="domain" description="GED" evidence="12">
    <location>
        <begin position="670"/>
        <end position="761"/>
    </location>
</feature>
<dbReference type="InterPro" id="IPR001401">
    <property type="entry name" value="Dynamin_GTPase"/>
</dbReference>
<protein>
    <recommendedName>
        <fullName evidence="1">dynamin GTPase</fullName>
        <ecNumber evidence="1">3.6.5.5</ecNumber>
    </recommendedName>
</protein>
<dbReference type="Gene3D" id="1.20.120.1240">
    <property type="entry name" value="Dynamin, middle domain"/>
    <property type="match status" value="1"/>
</dbReference>
<dbReference type="SUPFAM" id="SSF52540">
    <property type="entry name" value="P-loop containing nucleoside triphosphate hydrolases"/>
    <property type="match status" value="1"/>
</dbReference>
<evidence type="ECO:0000256" key="10">
    <source>
        <dbReference type="SAM" id="Coils"/>
    </source>
</evidence>
<evidence type="ECO:0000259" key="12">
    <source>
        <dbReference type="PROSITE" id="PS51388"/>
    </source>
</evidence>
<dbReference type="PRINTS" id="PR00195">
    <property type="entry name" value="DYNAMIN"/>
</dbReference>
<keyword evidence="10" id="KW-0175">Coiled coil</keyword>
<keyword evidence="3" id="KW-0493">Microtubule</keyword>
<reference evidence="14" key="1">
    <citation type="submission" date="2021-03" db="EMBL/GenBank/DDBJ databases">
        <title>Chromosome level genome of the anhydrobiotic midge Polypedilum vanderplanki.</title>
        <authorList>
            <person name="Yoshida Y."/>
            <person name="Kikawada T."/>
            <person name="Gusev O."/>
        </authorList>
    </citation>
    <scope>NUCLEOTIDE SEQUENCE</scope>
    <source>
        <strain evidence="14">NIAS01</strain>
        <tissue evidence="14">Whole body or cell culture</tissue>
    </source>
</reference>